<dbReference type="Proteomes" id="UP001209168">
    <property type="component" value="Unassembled WGS sequence"/>
</dbReference>
<proteinExistence type="predicted"/>
<sequence length="892" mass="97168">MNKTYKSGMMALSAVVFFISCSESESLQQAHLSTDQINFIASMAYQWDANTKSAPQNPSSRSAGERDNEAPIHVNANLAKSLYLHPVVQDGIHIWSKQGTPITRSGAPIEDVEQERVVQTRGSKKTGLSDYSKFGVTALYQNEGAYVSLFDDATATNSGKYWNIPDASNSTWPIGSKVSFHAYAPHSSESNSMLSSGSDRTNVQTNIHYTASSADIVNQPDLIVATNAAQRSKTAANTPVDLQFSHALTAVSFAMSRDLADVIGNGAQLTSVSLMGIPNEGDCQLIAQDDKHSSSSANWNLASAKGTYTFDLSAKNITVGSDMALTDANQTLMMIPQTLPDGAKLEFTFKLNSQTQVLTVNLNGQKWEAGQSVIYKLSAKAINTLDATDVTYPSTWTASSFPKSSFIANDAIGLYVVDKNNQIVERNMMLTLGSNNKWTTSKKFLMLAGYKYFAYYPYSTTAPTVNTAAADKTATEFFAKTISSLSLVSNQSDQKTLLAQDFQVAKGVVAEDASTLKFPMEHSMGLVVLNRESKSLDHFYKLNGYEDYTWSNGSVPTTANGTVSGQKLFSTTATQGIMVVAPNSTVTFTNTSTDKDEWKTKSVSITINEGNKVYFGEAQLKRQHYDETYTMEVGDIYYSDGAMTHQSEDLASGKTPIGIVGYIGSDYWTEKDVVISGKPVGGHALVMCLKTIDSTGKTNIGKKYVWYSSNINAGRKKINSKSLLVNSYNETYGSGYTETAALIKQWGPAADAAYQAQNYKTLPANSSKCTGWFLPTAGQYYAVMTNLGAPFSDDWTGIWDGNTSTHPNRGFFSNMTTVTKNINDKLMKVGDSSYTEFFGVINTWAWTSSEFCPTGAVLIDSGVDDFNGSGFVRFIGNYVKTFQIPVRPFLAF</sequence>
<accession>A0AAW5UMH2</accession>
<dbReference type="RefSeq" id="WP_264899453.1">
    <property type="nucleotide sequence ID" value="NZ_JAPDVH010000001.1"/>
</dbReference>
<reference evidence="1" key="1">
    <citation type="submission" date="2022-11" db="EMBL/GenBank/DDBJ databases">
        <title>Genomic repertoires linked with pathogenic potency of arthritogenic Prevotella copri isolated from the gut of rheumatoid arthritis patients.</title>
        <authorList>
            <person name="Nii T."/>
            <person name="Maeda Y."/>
            <person name="Motooka D."/>
            <person name="Naito M."/>
            <person name="Matsumoto Y."/>
            <person name="Ogawa T."/>
            <person name="Oguro-Igashira E."/>
            <person name="Kishikawa T."/>
            <person name="Yamashita M."/>
            <person name="Koizumi S."/>
            <person name="Kurakawa T."/>
            <person name="Okumura R."/>
            <person name="Kayama H."/>
            <person name="Murakami M."/>
            <person name="Sakaguchi T."/>
            <person name="Das B."/>
            <person name="Nakamura S."/>
            <person name="Okada Y."/>
            <person name="Kumanogoh A."/>
            <person name="Takeda K."/>
        </authorList>
    </citation>
    <scope>NUCLEOTIDE SEQUENCE</scope>
    <source>
        <strain evidence="1">H012_8</strain>
    </source>
</reference>
<dbReference type="CDD" id="cd13121">
    <property type="entry name" value="BF2867_like_C"/>
    <property type="match status" value="1"/>
</dbReference>
<evidence type="ECO:0000313" key="1">
    <source>
        <dbReference type="EMBL" id="MCW4154680.1"/>
    </source>
</evidence>
<dbReference type="PROSITE" id="PS51257">
    <property type="entry name" value="PROKAR_LIPOPROTEIN"/>
    <property type="match status" value="1"/>
</dbReference>
<comment type="caution">
    <text evidence="1">The sequence shown here is derived from an EMBL/GenBank/DDBJ whole genome shotgun (WGS) entry which is preliminary data.</text>
</comment>
<dbReference type="AlphaFoldDB" id="A0AAW5UMH2"/>
<dbReference type="CDD" id="cd13120">
    <property type="entry name" value="BF2867_like_N"/>
    <property type="match status" value="2"/>
</dbReference>
<dbReference type="Gene3D" id="2.60.40.2620">
    <property type="entry name" value="Fimbrillin-like"/>
    <property type="match status" value="2"/>
</dbReference>
<dbReference type="EMBL" id="JAPDVH010000001">
    <property type="protein sequence ID" value="MCW4154680.1"/>
    <property type="molecule type" value="Genomic_DNA"/>
</dbReference>
<name>A0AAW5UMH2_9BACT</name>
<protein>
    <submittedName>
        <fullName evidence="1">Fimbrillin family protein</fullName>
    </submittedName>
</protein>
<dbReference type="InterPro" id="IPR042278">
    <property type="entry name" value="Mfa-like_1_N"/>
</dbReference>
<gene>
    <name evidence="1" type="ORF">ONT23_03780</name>
</gene>
<organism evidence="1 2">
    <name type="scientific">Segatella copri</name>
    <dbReference type="NCBI Taxonomy" id="165179"/>
    <lineage>
        <taxon>Bacteria</taxon>
        <taxon>Pseudomonadati</taxon>
        <taxon>Bacteroidota</taxon>
        <taxon>Bacteroidia</taxon>
        <taxon>Bacteroidales</taxon>
        <taxon>Prevotellaceae</taxon>
        <taxon>Segatella</taxon>
    </lineage>
</organism>
<dbReference type="Gene3D" id="2.60.40.3570">
    <property type="match status" value="1"/>
</dbReference>
<evidence type="ECO:0000313" key="2">
    <source>
        <dbReference type="Proteomes" id="UP001209168"/>
    </source>
</evidence>